<name>A0A0R3MW16_9BRAD</name>
<protein>
    <submittedName>
        <fullName evidence="1">Uncharacterized protein</fullName>
    </submittedName>
</protein>
<sequence>MKVSRLLVVLTAVNLAILLFAAVRVLPEIDEVAPVLRGRALQIVDEQGHVRASISVMPAQAQPNGETYPETVLLRLITERGRPSVKISASEETAGATFAGPTDTTNTYTILQAKRTASSLRLKDEDGGETLIKPAK</sequence>
<dbReference type="Proteomes" id="UP000051660">
    <property type="component" value="Unassembled WGS sequence"/>
</dbReference>
<comment type="caution">
    <text evidence="1">The sequence shown here is derived from an EMBL/GenBank/DDBJ whole genome shotgun (WGS) entry which is preliminary data.</text>
</comment>
<dbReference type="OrthoDB" id="3078451at2"/>
<dbReference type="AlphaFoldDB" id="A0A0R3MW16"/>
<dbReference type="EMBL" id="LLYB01000076">
    <property type="protein sequence ID" value="KRR22213.1"/>
    <property type="molecule type" value="Genomic_DNA"/>
</dbReference>
<dbReference type="RefSeq" id="WP_057859622.1">
    <property type="nucleotide sequence ID" value="NZ_LLYB01000076.1"/>
</dbReference>
<organism evidence="1 2">
    <name type="scientific">Bradyrhizobium lablabi</name>
    <dbReference type="NCBI Taxonomy" id="722472"/>
    <lineage>
        <taxon>Bacteria</taxon>
        <taxon>Pseudomonadati</taxon>
        <taxon>Pseudomonadota</taxon>
        <taxon>Alphaproteobacteria</taxon>
        <taxon>Hyphomicrobiales</taxon>
        <taxon>Nitrobacteraceae</taxon>
        <taxon>Bradyrhizobium</taxon>
    </lineage>
</organism>
<gene>
    <name evidence="1" type="ORF">CQ14_36545</name>
</gene>
<evidence type="ECO:0000313" key="2">
    <source>
        <dbReference type="Proteomes" id="UP000051660"/>
    </source>
</evidence>
<proteinExistence type="predicted"/>
<evidence type="ECO:0000313" key="1">
    <source>
        <dbReference type="EMBL" id="KRR22213.1"/>
    </source>
</evidence>
<accession>A0A0R3MW16</accession>
<reference evidence="1 2" key="1">
    <citation type="submission" date="2014-03" db="EMBL/GenBank/DDBJ databases">
        <title>Bradyrhizobium valentinum sp. nov., isolated from effective nodules of Lupinus mariae-josephae, a lupine endemic of basic-lime soils in Eastern Spain.</title>
        <authorList>
            <person name="Duran D."/>
            <person name="Rey L."/>
            <person name="Navarro A."/>
            <person name="Busquets A."/>
            <person name="Imperial J."/>
            <person name="Ruiz-Argueso T."/>
        </authorList>
    </citation>
    <scope>NUCLEOTIDE SEQUENCE [LARGE SCALE GENOMIC DNA]</scope>
    <source>
        <strain evidence="1 2">CCBAU 23086</strain>
    </source>
</reference>